<dbReference type="Gene3D" id="1.10.10.1150">
    <property type="entry name" value="Coenzyme PQQ synthesis protein D (PqqD)"/>
    <property type="match status" value="1"/>
</dbReference>
<name>A0A560DPV8_9BRAD</name>
<dbReference type="GO" id="GO:0005737">
    <property type="term" value="C:cytoplasm"/>
    <property type="evidence" value="ECO:0007669"/>
    <property type="project" value="TreeGrafter"/>
</dbReference>
<dbReference type="RefSeq" id="WP_145662760.1">
    <property type="nucleotide sequence ID" value="NZ_VITK01000004.1"/>
</dbReference>
<keyword evidence="1" id="KW-0472">Membrane</keyword>
<feature type="transmembrane region" description="Helical" evidence="1">
    <location>
        <begin position="284"/>
        <end position="303"/>
    </location>
</feature>
<dbReference type="STRING" id="1803665.GCA_001641335_08026"/>
<dbReference type="SUPFAM" id="SSF111369">
    <property type="entry name" value="HlyD-like secretion proteins"/>
    <property type="match status" value="1"/>
</dbReference>
<dbReference type="Proteomes" id="UP000319949">
    <property type="component" value="Unassembled WGS sequence"/>
</dbReference>
<feature type="transmembrane region" description="Helical" evidence="1">
    <location>
        <begin position="256"/>
        <end position="278"/>
    </location>
</feature>
<dbReference type="PANTHER" id="PTHR13325">
    <property type="entry name" value="PROTEASE M50 MEMBRANE-BOUND TRANSCRIPTION FACTOR SITE 2 PROTEASE"/>
    <property type="match status" value="1"/>
</dbReference>
<keyword evidence="2" id="KW-0378">Hydrolase</keyword>
<evidence type="ECO:0000256" key="1">
    <source>
        <dbReference type="SAM" id="Phobius"/>
    </source>
</evidence>
<feature type="transmembrane region" description="Helical" evidence="1">
    <location>
        <begin position="359"/>
        <end position="381"/>
    </location>
</feature>
<dbReference type="EMBL" id="VITK01000004">
    <property type="protein sequence ID" value="TWA99159.1"/>
    <property type="molecule type" value="Genomic_DNA"/>
</dbReference>
<feature type="transmembrane region" description="Helical" evidence="1">
    <location>
        <begin position="387"/>
        <end position="407"/>
    </location>
</feature>
<keyword evidence="1" id="KW-1133">Transmembrane helix</keyword>
<dbReference type="OrthoDB" id="9759690at2"/>
<keyword evidence="1" id="KW-0812">Transmembrane</keyword>
<keyword evidence="3" id="KW-1185">Reference proteome</keyword>
<dbReference type="AlphaFoldDB" id="A0A560DPV8"/>
<organism evidence="2 3">
    <name type="scientific">Bradyrhizobium stylosanthis</name>
    <dbReference type="NCBI Taxonomy" id="1803665"/>
    <lineage>
        <taxon>Bacteria</taxon>
        <taxon>Pseudomonadati</taxon>
        <taxon>Pseudomonadota</taxon>
        <taxon>Alphaproteobacteria</taxon>
        <taxon>Hyphomicrobiales</taxon>
        <taxon>Nitrobacteraceae</taxon>
        <taxon>Bradyrhizobium</taxon>
    </lineage>
</organism>
<evidence type="ECO:0000313" key="3">
    <source>
        <dbReference type="Proteomes" id="UP000319949"/>
    </source>
</evidence>
<feature type="transmembrane region" description="Helical" evidence="1">
    <location>
        <begin position="230"/>
        <end position="249"/>
    </location>
</feature>
<dbReference type="GO" id="GO:0004222">
    <property type="term" value="F:metalloendopeptidase activity"/>
    <property type="evidence" value="ECO:0007669"/>
    <property type="project" value="InterPro"/>
</dbReference>
<protein>
    <submittedName>
        <fullName evidence="2">Putative peptide zinc metalloprotease protein</fullName>
    </submittedName>
</protein>
<comment type="caution">
    <text evidence="2">The sequence shown here is derived from an EMBL/GenBank/DDBJ whole genome shotgun (WGS) entry which is preliminary data.</text>
</comment>
<dbReference type="GO" id="GO:0031293">
    <property type="term" value="P:membrane protein intracellular domain proteolysis"/>
    <property type="evidence" value="ECO:0007669"/>
    <property type="project" value="TreeGrafter"/>
</dbReference>
<sequence>MNAPLLSNWWYRVAARKPKLRSHARLHRHIYRGEVWYLLQDPASSRVHRFSPSARLIVSLMDGTHSVEQLWELANRHLGEDAPSQDELIHLLGQLHAADLLESDVTPDVAELFTRSEREQRARHLRSYGNPMAIRIPLFDPDRLLNRWAGLVRFVWSGWGALAWLAFVLPAFILIWPHWPELSHNFSDRVLAIDNLFIIYLVFPAIKALHELGHASATKAGGGEVHDLGIILLVLLPVPYVDASAATVFRSKYRRALVGAAGMGVELFVAAIAFYLWLLVEPGLVRAILFNVMLIASVSTLLFNGNPLLRYDAYYILVDLIEIPNLAARSSRYWGYLLERYLLGVSDLERPEASGMERVWFFFYGLASTLYRIMVTIFIALFIAGQFFFIGVILAVWAVAAMAILPITKAVRHLLENPRLRKHRARSVTIAAGLVFGLAFFLVAVPMPYHSSVEGVLWLPEEAMVRAASNGFVHELLVTPGTLVTQGDPLIQSREPTLVAQLRRNEAKVAELQAEYAAQFVSDRAKAQIIRDKLELERANLGLARERASDLVARARSDGVFVVPQMVDMPGRYYRRGELLGYVVGNATPLARVVVPQEAVDRVRLTTDRIQVRPVDQPRLVLEGRVLRAVPAGGEYLPSAALGVDGGGDFVIDPRDAKGPKTLQRTFQFDIELQGLEAVDHFGQHVFVRFEHRMEPLAVQWYRSVRLLLLTNFHV</sequence>
<feature type="transmembrane region" description="Helical" evidence="1">
    <location>
        <begin position="191"/>
        <end position="210"/>
    </location>
</feature>
<evidence type="ECO:0000313" key="2">
    <source>
        <dbReference type="EMBL" id="TWA99159.1"/>
    </source>
</evidence>
<gene>
    <name evidence="2" type="ORF">FBZ96_104127</name>
</gene>
<keyword evidence="2" id="KW-0482">Metalloprotease</keyword>
<dbReference type="InterPro" id="IPR001193">
    <property type="entry name" value="MBTPS2"/>
</dbReference>
<reference evidence="2 3" key="1">
    <citation type="submission" date="2019-06" db="EMBL/GenBank/DDBJ databases">
        <title>Genomic Encyclopedia of Type Strains, Phase IV (KMG-V): Genome sequencing to study the core and pangenomes of soil and plant-associated prokaryotes.</title>
        <authorList>
            <person name="Whitman W."/>
        </authorList>
    </citation>
    <scope>NUCLEOTIDE SEQUENCE [LARGE SCALE GENOMIC DNA]</scope>
    <source>
        <strain evidence="2 3">BR 510</strain>
    </source>
</reference>
<dbReference type="GO" id="GO:0016020">
    <property type="term" value="C:membrane"/>
    <property type="evidence" value="ECO:0007669"/>
    <property type="project" value="InterPro"/>
</dbReference>
<keyword evidence="2" id="KW-0645">Protease</keyword>
<dbReference type="PANTHER" id="PTHR13325:SF3">
    <property type="entry name" value="MEMBRANE-BOUND TRANSCRIPTION FACTOR SITE-2 PROTEASE"/>
    <property type="match status" value="1"/>
</dbReference>
<proteinExistence type="predicted"/>
<feature type="transmembrane region" description="Helical" evidence="1">
    <location>
        <begin position="428"/>
        <end position="449"/>
    </location>
</feature>
<accession>A0A560DPV8</accession>
<feature type="transmembrane region" description="Helical" evidence="1">
    <location>
        <begin position="154"/>
        <end position="179"/>
    </location>
</feature>
<dbReference type="InterPro" id="IPR041881">
    <property type="entry name" value="PqqD_sf"/>
</dbReference>